<protein>
    <recommendedName>
        <fullName evidence="10">Anamorsin homolog</fullName>
    </recommendedName>
    <alternativeName>
        <fullName evidence="10">Fe-S cluster assembly protein DRE2 homolog</fullName>
    </alternativeName>
</protein>
<dbReference type="HAMAP" id="MF_03115">
    <property type="entry name" value="Anamorsin"/>
    <property type="match status" value="1"/>
</dbReference>
<feature type="binding site" evidence="10">
    <location>
        <position position="247"/>
    </location>
    <ligand>
        <name>[2Fe-2S] cluster</name>
        <dbReference type="ChEBI" id="CHEBI:190135"/>
    </ligand>
</feature>
<feature type="binding site" evidence="10">
    <location>
        <position position="273"/>
    </location>
    <ligand>
        <name>[4Fe-4S] cluster</name>
        <dbReference type="ChEBI" id="CHEBI:49883"/>
    </ligand>
</feature>
<dbReference type="GO" id="GO:0016226">
    <property type="term" value="P:iron-sulfur cluster assembly"/>
    <property type="evidence" value="ECO:0007669"/>
    <property type="project" value="UniProtKB-UniRule"/>
</dbReference>
<evidence type="ECO:0000256" key="5">
    <source>
        <dbReference type="ARBA" id="ARBA00022714"/>
    </source>
</evidence>
<comment type="domain">
    <text evidence="10">The C-terminal domain binds 2 Fe-S clusters but is otherwise mostly in an intrinsically disordered conformation.</text>
</comment>
<dbReference type="FunFam" id="3.40.50.150:FF:000085">
    <property type="entry name" value="Anamorsin homolog"/>
    <property type="match status" value="1"/>
</dbReference>
<comment type="subunit">
    <text evidence="10">Monomer.</text>
</comment>
<keyword evidence="3 10" id="KW-0004">4Fe-4S</keyword>
<evidence type="ECO:0000259" key="12">
    <source>
        <dbReference type="Pfam" id="PF20922"/>
    </source>
</evidence>
<dbReference type="InterPro" id="IPR029063">
    <property type="entry name" value="SAM-dependent_MTases_sf"/>
</dbReference>
<evidence type="ECO:0000256" key="2">
    <source>
        <dbReference type="ARBA" id="ARBA00008169"/>
    </source>
</evidence>
<keyword evidence="7 10" id="KW-0408">Iron</keyword>
<sequence length="309" mass="32700">MDHVNPGQSVLLLWGGAVSGDMIQMTVGNLQTKVGQKGHVRVEHVDRLLLSNHGSSTFDVVLSGTINPPTTVHSGDVLAEVARLLKPCGRAVLCEPTVSTDNGGALRTAAKVGSSLKLAGLVSVSDAKEVSLSQQEQDLLKQALSVDGIRVVEISASKPSYEVGSSAQLTLSFAKKKQVEKPKLDENAAKIWSLSAVDMNDDDIDLVDPDELLDEEDLKKPDPASLKAECGTGGDTKKRKACKNCTCGLAEELDGDQTEKTSSKPATSACGNCYLGDAFRCASCPYLGMPAFKSGEKITLTDRQLKGDL</sequence>
<proteinExistence type="inferred from homology"/>
<evidence type="ECO:0000256" key="4">
    <source>
        <dbReference type="ARBA" id="ARBA00022490"/>
    </source>
</evidence>
<comment type="similarity">
    <text evidence="2 10">Belongs to the anamorsin family.</text>
</comment>
<dbReference type="AlphaFoldDB" id="A0A8K0EUU6"/>
<evidence type="ECO:0000313" key="14">
    <source>
        <dbReference type="Proteomes" id="UP000838412"/>
    </source>
</evidence>
<evidence type="ECO:0000259" key="11">
    <source>
        <dbReference type="Pfam" id="PF05093"/>
    </source>
</evidence>
<accession>A0A8K0EUU6</accession>
<evidence type="ECO:0000256" key="9">
    <source>
        <dbReference type="ARBA" id="ARBA00023128"/>
    </source>
</evidence>
<comment type="domain">
    <text evidence="10">The N-terminal domain has structural similarity with S-adenosyl-L-methionine-dependent methyltransferases, but does not bind S-adenosyl-L-methionine. It is required for correct assembly of the 2 Fe-S clusters.</text>
</comment>
<dbReference type="OrthoDB" id="311633at2759"/>
<comment type="subcellular location">
    <subcellularLocation>
        <location evidence="10">Cytoplasm</location>
    </subcellularLocation>
    <subcellularLocation>
        <location evidence="10">Mitochondrion intermembrane space</location>
    </subcellularLocation>
</comment>
<name>A0A8K0EUU6_BRALA</name>
<comment type="cofactor">
    <cofactor evidence="10">
        <name>[2Fe-2S] cluster</name>
        <dbReference type="ChEBI" id="CHEBI:190135"/>
    </cofactor>
</comment>
<dbReference type="PANTHER" id="PTHR13273">
    <property type="entry name" value="ANAMORSIN"/>
    <property type="match status" value="1"/>
</dbReference>
<feature type="domain" description="Anamorsin C-terminal" evidence="11">
    <location>
        <begin position="263"/>
        <end position="300"/>
    </location>
</feature>
<evidence type="ECO:0000256" key="3">
    <source>
        <dbReference type="ARBA" id="ARBA00022485"/>
    </source>
</evidence>
<organism evidence="13 14">
    <name type="scientific">Branchiostoma lanceolatum</name>
    <name type="common">Common lancelet</name>
    <name type="synonym">Amphioxus lanceolatum</name>
    <dbReference type="NCBI Taxonomy" id="7740"/>
    <lineage>
        <taxon>Eukaryota</taxon>
        <taxon>Metazoa</taxon>
        <taxon>Chordata</taxon>
        <taxon>Cephalochordata</taxon>
        <taxon>Leptocardii</taxon>
        <taxon>Amphioxiformes</taxon>
        <taxon>Branchiostomatidae</taxon>
        <taxon>Branchiostoma</taxon>
    </lineage>
</organism>
<comment type="caution">
    <text evidence="10">Lacks conserved residue(s) required for the propagation of feature annotation.</text>
</comment>
<dbReference type="Pfam" id="PF05093">
    <property type="entry name" value="CIAPIN1"/>
    <property type="match status" value="2"/>
</dbReference>
<comment type="domain">
    <text evidence="10">The twin Cx2C motifs are involved in the recognition by the mitochondrial MIA40-ERV1 disulfide relay system. The formation of 2 disulfide bonds in the Cx2C motifs through dithiol/disulfide exchange reactions effectively traps the protein in the mitochondrial intermembrane space.</text>
</comment>
<feature type="domain" description="Anamorsin C-terminal" evidence="11">
    <location>
        <begin position="228"/>
        <end position="262"/>
    </location>
</feature>
<feature type="short sequence motif" description="Cx2C motif 1" evidence="10">
    <location>
        <begin position="270"/>
        <end position="273"/>
    </location>
</feature>
<evidence type="ECO:0000313" key="13">
    <source>
        <dbReference type="EMBL" id="CAH1269661.1"/>
    </source>
</evidence>
<dbReference type="GO" id="GO:0046872">
    <property type="term" value="F:metal ion binding"/>
    <property type="evidence" value="ECO:0007669"/>
    <property type="project" value="UniProtKB-KW"/>
</dbReference>
<dbReference type="GO" id="GO:0051539">
    <property type="term" value="F:4 iron, 4 sulfur cluster binding"/>
    <property type="evidence" value="ECO:0007669"/>
    <property type="project" value="UniProtKB-KW"/>
</dbReference>
<comment type="cofactor">
    <cofactor evidence="1 10">
        <name>[4Fe-4S] cluster</name>
        <dbReference type="ChEBI" id="CHEBI:49883"/>
    </cofactor>
</comment>
<feature type="binding site" evidence="10">
    <location>
        <position position="230"/>
    </location>
    <ligand>
        <name>[2Fe-2S] cluster</name>
        <dbReference type="ChEBI" id="CHEBI:190135"/>
    </ligand>
</feature>
<comment type="function">
    <text evidence="10">Component of the cytosolic iron-sulfur (Fe-S) protein assembly (CIA) machinery. Required for the maturation of extramitochondrial Fe-S proteins. Part of an electron transfer chain functioning in an early step of cytosolic Fe-S biogenesis, facilitating the de novo assembly of a [4Fe-4S] cluster on the cytosolic Fe-S scaffold complex. Electrons are transferred from NADPH via a FAD- and FMN-containing diflavin oxidoreductase. Together with the diflavin oxidoreductase, also required for the assembly of the diferric tyrosyl radical cofactor of ribonucleotide reductase (RNR), probably by providing electrons for reduction during radical cofactor maturation in the catalytic small subunit.</text>
</comment>
<feature type="binding site" evidence="10">
    <location>
        <position position="270"/>
    </location>
    <ligand>
        <name>[4Fe-4S] cluster</name>
        <dbReference type="ChEBI" id="CHEBI:49883"/>
    </ligand>
</feature>
<dbReference type="InterPro" id="IPR007785">
    <property type="entry name" value="Anamorsin"/>
</dbReference>
<evidence type="ECO:0000256" key="10">
    <source>
        <dbReference type="HAMAP-Rule" id="MF_03115"/>
    </source>
</evidence>
<reference evidence="13" key="1">
    <citation type="submission" date="2022-01" db="EMBL/GenBank/DDBJ databases">
        <authorList>
            <person name="Braso-Vives M."/>
        </authorList>
    </citation>
    <scope>NUCLEOTIDE SEQUENCE</scope>
</reference>
<feature type="short sequence motif" description="Cx2C motif 2" evidence="10">
    <location>
        <begin position="281"/>
        <end position="284"/>
    </location>
</feature>
<dbReference type="GO" id="GO:0051537">
    <property type="term" value="F:2 iron, 2 sulfur cluster binding"/>
    <property type="evidence" value="ECO:0007669"/>
    <property type="project" value="UniProtKB-UniRule"/>
</dbReference>
<feature type="binding site" evidence="10">
    <location>
        <position position="245"/>
    </location>
    <ligand>
        <name>[2Fe-2S] cluster</name>
        <dbReference type="ChEBI" id="CHEBI:190135"/>
    </ligand>
</feature>
<dbReference type="Pfam" id="PF20922">
    <property type="entry name" value="Anamorsin_N"/>
    <property type="match status" value="1"/>
</dbReference>
<evidence type="ECO:0000256" key="1">
    <source>
        <dbReference type="ARBA" id="ARBA00001966"/>
    </source>
</evidence>
<dbReference type="EMBL" id="OV696692">
    <property type="protein sequence ID" value="CAH1269661.1"/>
    <property type="molecule type" value="Genomic_DNA"/>
</dbReference>
<feature type="binding site" evidence="10">
    <location>
        <position position="281"/>
    </location>
    <ligand>
        <name>[4Fe-4S] cluster</name>
        <dbReference type="ChEBI" id="CHEBI:49883"/>
    </ligand>
</feature>
<feature type="binding site" evidence="10">
    <location>
        <position position="284"/>
    </location>
    <ligand>
        <name>[4Fe-4S] cluster</name>
        <dbReference type="ChEBI" id="CHEBI:49883"/>
    </ligand>
</feature>
<dbReference type="GO" id="GO:0005758">
    <property type="term" value="C:mitochondrial intermembrane space"/>
    <property type="evidence" value="ECO:0007669"/>
    <property type="project" value="UniProtKB-SubCell"/>
</dbReference>
<dbReference type="SUPFAM" id="SSF53335">
    <property type="entry name" value="S-adenosyl-L-methionine-dependent methyltransferases"/>
    <property type="match status" value="1"/>
</dbReference>
<dbReference type="Proteomes" id="UP000838412">
    <property type="component" value="Chromosome 7"/>
</dbReference>
<feature type="domain" description="Anamorsin N-terminal" evidence="12">
    <location>
        <begin position="7"/>
        <end position="166"/>
    </location>
</feature>
<feature type="binding site" evidence="10">
    <location>
        <position position="242"/>
    </location>
    <ligand>
        <name>[2Fe-2S] cluster</name>
        <dbReference type="ChEBI" id="CHEBI:190135"/>
    </ligand>
</feature>
<dbReference type="InterPro" id="IPR046408">
    <property type="entry name" value="CIAPIN1"/>
</dbReference>
<keyword evidence="14" id="KW-1185">Reference proteome</keyword>
<keyword evidence="4 10" id="KW-0963">Cytoplasm</keyword>
<gene>
    <name evidence="13" type="primary">CIAPIN1</name>
    <name evidence="13" type="ORF">BLAG_LOCUS22234</name>
</gene>
<keyword evidence="9 10" id="KW-0496">Mitochondrion</keyword>
<evidence type="ECO:0000256" key="7">
    <source>
        <dbReference type="ARBA" id="ARBA00023004"/>
    </source>
</evidence>
<keyword evidence="6 10" id="KW-0479">Metal-binding</keyword>
<keyword evidence="5 10" id="KW-0001">2Fe-2S</keyword>
<dbReference type="PANTHER" id="PTHR13273:SF14">
    <property type="entry name" value="ANAMORSIN"/>
    <property type="match status" value="1"/>
</dbReference>
<dbReference type="Gene3D" id="3.40.50.150">
    <property type="entry name" value="Vaccinia Virus protein VP39"/>
    <property type="match status" value="1"/>
</dbReference>
<keyword evidence="8 10" id="KW-0411">Iron-sulfur</keyword>
<dbReference type="InterPro" id="IPR049011">
    <property type="entry name" value="Anamorsin_N_metazoan"/>
</dbReference>
<evidence type="ECO:0000256" key="6">
    <source>
        <dbReference type="ARBA" id="ARBA00022723"/>
    </source>
</evidence>
<evidence type="ECO:0000256" key="8">
    <source>
        <dbReference type="ARBA" id="ARBA00023014"/>
    </source>
</evidence>
<dbReference type="GO" id="GO:0009055">
    <property type="term" value="F:electron transfer activity"/>
    <property type="evidence" value="ECO:0007669"/>
    <property type="project" value="UniProtKB-UniRule"/>
</dbReference>
<feature type="region of interest" description="Fe-S binding site B" evidence="10">
    <location>
        <begin position="270"/>
        <end position="284"/>
    </location>
</feature>